<keyword evidence="8" id="KW-1015">Disulfide bond</keyword>
<keyword evidence="4 9" id="KW-0732">Signal</keyword>
<evidence type="ECO:0000256" key="1">
    <source>
        <dbReference type="ARBA" id="ARBA00008721"/>
    </source>
</evidence>
<feature type="chain" id="PRO_5012554830" evidence="9">
    <location>
        <begin position="20"/>
        <end position="433"/>
    </location>
</feature>
<evidence type="ECO:0000256" key="9">
    <source>
        <dbReference type="SAM" id="SignalP"/>
    </source>
</evidence>
<feature type="domain" description="Peptidase M43 pregnancy-associated plasma-A" evidence="10">
    <location>
        <begin position="227"/>
        <end position="312"/>
    </location>
</feature>
<evidence type="ECO:0000313" key="11">
    <source>
        <dbReference type="EMBL" id="GAX25519.1"/>
    </source>
</evidence>
<evidence type="ECO:0000256" key="8">
    <source>
        <dbReference type="ARBA" id="ARBA00023157"/>
    </source>
</evidence>
<dbReference type="CDD" id="cd04275">
    <property type="entry name" value="ZnMc_pappalysin_like"/>
    <property type="match status" value="1"/>
</dbReference>
<comment type="caution">
    <text evidence="11">The sequence shown here is derived from an EMBL/GenBank/DDBJ whole genome shotgun (WGS) entry which is preliminary data.</text>
</comment>
<feature type="signal peptide" evidence="9">
    <location>
        <begin position="1"/>
        <end position="19"/>
    </location>
</feature>
<keyword evidence="3" id="KW-0479">Metal-binding</keyword>
<dbReference type="Pfam" id="PF05572">
    <property type="entry name" value="Peptidase_M43"/>
    <property type="match status" value="1"/>
</dbReference>
<keyword evidence="7" id="KW-0482">Metalloprotease</keyword>
<dbReference type="EMBL" id="BDSP01000225">
    <property type="protein sequence ID" value="GAX25519.1"/>
    <property type="molecule type" value="Genomic_DNA"/>
</dbReference>
<organism evidence="11 12">
    <name type="scientific">Fistulifera solaris</name>
    <name type="common">Oleaginous diatom</name>
    <dbReference type="NCBI Taxonomy" id="1519565"/>
    <lineage>
        <taxon>Eukaryota</taxon>
        <taxon>Sar</taxon>
        <taxon>Stramenopiles</taxon>
        <taxon>Ochrophyta</taxon>
        <taxon>Bacillariophyta</taxon>
        <taxon>Bacillariophyceae</taxon>
        <taxon>Bacillariophycidae</taxon>
        <taxon>Naviculales</taxon>
        <taxon>Naviculaceae</taxon>
        <taxon>Fistulifera</taxon>
    </lineage>
</organism>
<dbReference type="Proteomes" id="UP000198406">
    <property type="component" value="Unassembled WGS sequence"/>
</dbReference>
<evidence type="ECO:0000256" key="4">
    <source>
        <dbReference type="ARBA" id="ARBA00022729"/>
    </source>
</evidence>
<keyword evidence="6" id="KW-0862">Zinc</keyword>
<dbReference type="Gene3D" id="3.40.390.10">
    <property type="entry name" value="Collagenase (Catalytic Domain)"/>
    <property type="match status" value="1"/>
</dbReference>
<evidence type="ECO:0000256" key="6">
    <source>
        <dbReference type="ARBA" id="ARBA00022833"/>
    </source>
</evidence>
<keyword evidence="12" id="KW-1185">Reference proteome</keyword>
<evidence type="ECO:0000259" key="10">
    <source>
        <dbReference type="Pfam" id="PF05572"/>
    </source>
</evidence>
<protein>
    <submittedName>
        <fullName evidence="11">Pappalysin-2</fullName>
    </submittedName>
</protein>
<accession>A0A1Z5KGX5</accession>
<evidence type="ECO:0000256" key="3">
    <source>
        <dbReference type="ARBA" id="ARBA00022723"/>
    </source>
</evidence>
<dbReference type="GO" id="GO:0046872">
    <property type="term" value="F:metal ion binding"/>
    <property type="evidence" value="ECO:0007669"/>
    <property type="project" value="UniProtKB-KW"/>
</dbReference>
<dbReference type="GO" id="GO:0008237">
    <property type="term" value="F:metallopeptidase activity"/>
    <property type="evidence" value="ECO:0007669"/>
    <property type="project" value="UniProtKB-KW"/>
</dbReference>
<dbReference type="GO" id="GO:0006508">
    <property type="term" value="P:proteolysis"/>
    <property type="evidence" value="ECO:0007669"/>
    <property type="project" value="UniProtKB-KW"/>
</dbReference>
<evidence type="ECO:0000256" key="7">
    <source>
        <dbReference type="ARBA" id="ARBA00023049"/>
    </source>
</evidence>
<evidence type="ECO:0000256" key="2">
    <source>
        <dbReference type="ARBA" id="ARBA00022670"/>
    </source>
</evidence>
<evidence type="ECO:0000256" key="5">
    <source>
        <dbReference type="ARBA" id="ARBA00022801"/>
    </source>
</evidence>
<keyword evidence="2" id="KW-0645">Protease</keyword>
<dbReference type="SUPFAM" id="SSF55486">
    <property type="entry name" value="Metalloproteases ('zincins'), catalytic domain"/>
    <property type="match status" value="1"/>
</dbReference>
<dbReference type="InterPro" id="IPR008754">
    <property type="entry name" value="Peptidase_M43"/>
</dbReference>
<evidence type="ECO:0000313" key="12">
    <source>
        <dbReference type="Proteomes" id="UP000198406"/>
    </source>
</evidence>
<dbReference type="PANTHER" id="PTHR47466">
    <property type="match status" value="1"/>
</dbReference>
<dbReference type="InterPro" id="IPR024079">
    <property type="entry name" value="MetalloPept_cat_dom_sf"/>
</dbReference>
<gene>
    <name evidence="11" type="ORF">FisN_12Lh054</name>
</gene>
<dbReference type="PANTHER" id="PTHR47466:SF1">
    <property type="entry name" value="METALLOPROTEASE MEP1 (AFU_ORTHOLOGUE AFUA_1G07730)-RELATED"/>
    <property type="match status" value="1"/>
</dbReference>
<keyword evidence="5" id="KW-0378">Hydrolase</keyword>
<dbReference type="AlphaFoldDB" id="A0A1Z5KGX5"/>
<name>A0A1Z5KGX5_FISSO</name>
<sequence>MKFIQISNLLTILAVTAVAHERHLAEEHRCGTKDPVESDLKAREYAQEYRAFLAERNDEYRAPLIEVPVCFHIPRRSLLGGKRISNEQLQDELDHLNMAYSAASCCDASLSECSGRCSPDTGFSFVMAKLDGNGNYDGVTDSVSSPNACVTRPRQRRWVRFRFLGADGAMKEALRKGDERVLNVYYTNLPGNTLGYATFPWDYDSFPKDDGVVMSRDTIRGGAPPYNEGDTLVHEVGHWLGLYHTFDSGCSPGDRIVDTAPERVPYYGCNPSEQRDTCTGDLLKDPIFNFMDYSDDKCLFEFTAGQISAMVDSYVTYRTPGSRRMLKPIHRGLREIGILEAGATQVFHMNDVPMNSVVHCHAEIAHEEEEGNLDLFMNSHGRLNDFECSSEDSENHQCSLMVIAESIYVIVHAKSKVSEFTVVCDINDDESLG</sequence>
<comment type="similarity">
    <text evidence="1">Belongs to the peptidase M43B family.</text>
</comment>
<proteinExistence type="inferred from homology"/>
<dbReference type="InParanoid" id="A0A1Z5KGX5"/>
<reference evidence="11 12" key="1">
    <citation type="journal article" date="2015" name="Plant Cell">
        <title>Oil accumulation by the oleaginous diatom Fistulifera solaris as revealed by the genome and transcriptome.</title>
        <authorList>
            <person name="Tanaka T."/>
            <person name="Maeda Y."/>
            <person name="Veluchamy A."/>
            <person name="Tanaka M."/>
            <person name="Abida H."/>
            <person name="Marechal E."/>
            <person name="Bowler C."/>
            <person name="Muto M."/>
            <person name="Sunaga Y."/>
            <person name="Tanaka M."/>
            <person name="Yoshino T."/>
            <person name="Taniguchi T."/>
            <person name="Fukuda Y."/>
            <person name="Nemoto M."/>
            <person name="Matsumoto M."/>
            <person name="Wong P.S."/>
            <person name="Aburatani S."/>
            <person name="Fujibuchi W."/>
        </authorList>
    </citation>
    <scope>NUCLEOTIDE SEQUENCE [LARGE SCALE GENOMIC DNA]</scope>
    <source>
        <strain evidence="11 12">JPCC DA0580</strain>
    </source>
</reference>
<dbReference type="OrthoDB" id="47886at2759"/>